<reference evidence="2" key="1">
    <citation type="submission" date="2021-12" db="EMBL/GenBank/DDBJ databases">
        <authorList>
            <person name="Martin H S."/>
        </authorList>
    </citation>
    <scope>NUCLEOTIDE SEQUENCE</scope>
</reference>
<dbReference type="GO" id="GO:0003676">
    <property type="term" value="F:nucleic acid binding"/>
    <property type="evidence" value="ECO:0007669"/>
    <property type="project" value="InterPro"/>
</dbReference>
<protein>
    <recommendedName>
        <fullName evidence="1">U1-type domain-containing protein</fullName>
    </recommendedName>
</protein>
<dbReference type="OrthoDB" id="7120157at2759"/>
<proteinExistence type="predicted"/>
<dbReference type="GO" id="GO:0008270">
    <property type="term" value="F:zinc ion binding"/>
    <property type="evidence" value="ECO:0007669"/>
    <property type="project" value="InterPro"/>
</dbReference>
<gene>
    <name evidence="2" type="ORF">BINO364_LOCUS5545</name>
</gene>
<dbReference type="SMART" id="SM00451">
    <property type="entry name" value="ZnF_U1"/>
    <property type="match status" value="3"/>
</dbReference>
<name>A0A8J9UF56_9NEOP</name>
<feature type="domain" description="U1-type" evidence="1">
    <location>
        <begin position="12"/>
        <end position="46"/>
    </location>
</feature>
<dbReference type="AlphaFoldDB" id="A0A8J9UF56"/>
<accession>A0A8J9UF56</accession>
<evidence type="ECO:0000259" key="1">
    <source>
        <dbReference type="SMART" id="SM00451"/>
    </source>
</evidence>
<keyword evidence="3" id="KW-1185">Reference proteome</keyword>
<dbReference type="Proteomes" id="UP000838878">
    <property type="component" value="Chromosome 13"/>
</dbReference>
<organism evidence="2 3">
    <name type="scientific">Brenthis ino</name>
    <name type="common">lesser marbled fritillary</name>
    <dbReference type="NCBI Taxonomy" id="405034"/>
    <lineage>
        <taxon>Eukaryota</taxon>
        <taxon>Metazoa</taxon>
        <taxon>Ecdysozoa</taxon>
        <taxon>Arthropoda</taxon>
        <taxon>Hexapoda</taxon>
        <taxon>Insecta</taxon>
        <taxon>Pterygota</taxon>
        <taxon>Neoptera</taxon>
        <taxon>Endopterygota</taxon>
        <taxon>Lepidoptera</taxon>
        <taxon>Glossata</taxon>
        <taxon>Ditrysia</taxon>
        <taxon>Papilionoidea</taxon>
        <taxon>Nymphalidae</taxon>
        <taxon>Heliconiinae</taxon>
        <taxon>Argynnini</taxon>
        <taxon>Brenthis</taxon>
    </lineage>
</organism>
<dbReference type="InterPro" id="IPR003604">
    <property type="entry name" value="Matrin/U1-like-C_Znf_C2H2"/>
</dbReference>
<sequence>MPYYEDVIVTEDGRTLCELCEIYITNDDMIESHLDSEKHVSLYTSRIIIQNNINVEVNRAHCLICKVDLVDLIVHIQSSQHQSLMNEINEVIEKDRLFLELPQNLNINGSQVYCTICHNFMMFTLEAVKDHVHSLKHKRARSMAVQPFNGIFSIEENDDYLWCKICQIYFENYIETIFEHVDDNKEHKTRLTKILRLIEGHNIIIDKYLTHANEHSATCLKCNTVVACNVDNLERHITGKRHKGH</sequence>
<evidence type="ECO:0000313" key="3">
    <source>
        <dbReference type="Proteomes" id="UP000838878"/>
    </source>
</evidence>
<feature type="domain" description="U1-type" evidence="1">
    <location>
        <begin position="158"/>
        <end position="194"/>
    </location>
</feature>
<evidence type="ECO:0000313" key="2">
    <source>
        <dbReference type="EMBL" id="CAH0719163.1"/>
    </source>
</evidence>
<dbReference type="EMBL" id="OV170233">
    <property type="protein sequence ID" value="CAH0719163.1"/>
    <property type="molecule type" value="Genomic_DNA"/>
</dbReference>
<feature type="non-terminal residue" evidence="2">
    <location>
        <position position="245"/>
    </location>
</feature>
<feature type="domain" description="U1-type" evidence="1">
    <location>
        <begin position="109"/>
        <end position="144"/>
    </location>
</feature>